<sequence>MTSPVRGNKWNNVK</sequence>
<evidence type="ECO:0000313" key="1">
    <source>
        <dbReference type="EMBL" id="JAH66297.1"/>
    </source>
</evidence>
<dbReference type="EMBL" id="GBXM01042280">
    <property type="protein sequence ID" value="JAH66297.1"/>
    <property type="molecule type" value="Transcribed_RNA"/>
</dbReference>
<proteinExistence type="predicted"/>
<name>A0A0E9UKH2_ANGAN</name>
<reference evidence="1" key="1">
    <citation type="submission" date="2014-11" db="EMBL/GenBank/DDBJ databases">
        <authorList>
            <person name="Amaro Gonzalez C."/>
        </authorList>
    </citation>
    <scope>NUCLEOTIDE SEQUENCE</scope>
</reference>
<organism evidence="1">
    <name type="scientific">Anguilla anguilla</name>
    <name type="common">European freshwater eel</name>
    <name type="synonym">Muraena anguilla</name>
    <dbReference type="NCBI Taxonomy" id="7936"/>
    <lineage>
        <taxon>Eukaryota</taxon>
        <taxon>Metazoa</taxon>
        <taxon>Chordata</taxon>
        <taxon>Craniata</taxon>
        <taxon>Vertebrata</taxon>
        <taxon>Euteleostomi</taxon>
        <taxon>Actinopterygii</taxon>
        <taxon>Neopterygii</taxon>
        <taxon>Teleostei</taxon>
        <taxon>Anguilliformes</taxon>
        <taxon>Anguillidae</taxon>
        <taxon>Anguilla</taxon>
    </lineage>
</organism>
<protein>
    <submittedName>
        <fullName evidence="1">Uncharacterized protein</fullName>
    </submittedName>
</protein>
<reference evidence="1" key="2">
    <citation type="journal article" date="2015" name="Fish Shellfish Immunol.">
        <title>Early steps in the European eel (Anguilla anguilla)-Vibrio vulnificus interaction in the gills: Role of the RtxA13 toxin.</title>
        <authorList>
            <person name="Callol A."/>
            <person name="Pajuelo D."/>
            <person name="Ebbesson L."/>
            <person name="Teles M."/>
            <person name="MacKenzie S."/>
            <person name="Amaro C."/>
        </authorList>
    </citation>
    <scope>NUCLEOTIDE SEQUENCE</scope>
</reference>
<accession>A0A0E9UKH2</accession>